<gene>
    <name evidence="2" type="ORF">ECPE_LOCUS7245</name>
</gene>
<dbReference type="AlphaFoldDB" id="A0A183AJW0"/>
<feature type="signal peptide" evidence="1">
    <location>
        <begin position="1"/>
        <end position="25"/>
    </location>
</feature>
<dbReference type="Proteomes" id="UP000272942">
    <property type="component" value="Unassembled WGS sequence"/>
</dbReference>
<evidence type="ECO:0000313" key="4">
    <source>
        <dbReference type="WBParaSite" id="ECPE_0000726101-mRNA-1"/>
    </source>
</evidence>
<evidence type="ECO:0000256" key="1">
    <source>
        <dbReference type="SAM" id="SignalP"/>
    </source>
</evidence>
<keyword evidence="3" id="KW-1185">Reference proteome</keyword>
<accession>A0A183AJW0</accession>
<evidence type="ECO:0000313" key="3">
    <source>
        <dbReference type="Proteomes" id="UP000272942"/>
    </source>
</evidence>
<proteinExistence type="predicted"/>
<evidence type="ECO:0000313" key="2">
    <source>
        <dbReference type="EMBL" id="VDP80566.1"/>
    </source>
</evidence>
<organism evidence="4">
    <name type="scientific">Echinostoma caproni</name>
    <dbReference type="NCBI Taxonomy" id="27848"/>
    <lineage>
        <taxon>Eukaryota</taxon>
        <taxon>Metazoa</taxon>
        <taxon>Spiralia</taxon>
        <taxon>Lophotrochozoa</taxon>
        <taxon>Platyhelminthes</taxon>
        <taxon>Trematoda</taxon>
        <taxon>Digenea</taxon>
        <taxon>Plagiorchiida</taxon>
        <taxon>Echinostomata</taxon>
        <taxon>Echinostomatoidea</taxon>
        <taxon>Echinostomatidae</taxon>
        <taxon>Echinostoma</taxon>
    </lineage>
</organism>
<reference evidence="4" key="1">
    <citation type="submission" date="2016-06" db="UniProtKB">
        <authorList>
            <consortium name="WormBaseParasite"/>
        </authorList>
    </citation>
    <scope>IDENTIFICATION</scope>
</reference>
<dbReference type="EMBL" id="UZAN01044340">
    <property type="protein sequence ID" value="VDP80566.1"/>
    <property type="molecule type" value="Genomic_DNA"/>
</dbReference>
<sequence length="127" mass="13774">MLPTTVTLYFLLITHILGDAHQTNAEPIITNLSDPVERLREETNAALTDIVNGRGELDGLSTSTLADTDSDGRAELDLVDSNEHEAITSAGRVTESGEEVSVLRPARGRVCVRVCQGGPCFMRCRCF</sequence>
<keyword evidence="1" id="KW-0732">Signal</keyword>
<dbReference type="WBParaSite" id="ECPE_0000726101-mRNA-1">
    <property type="protein sequence ID" value="ECPE_0000726101-mRNA-1"/>
    <property type="gene ID" value="ECPE_0000726101"/>
</dbReference>
<name>A0A183AJW0_9TREM</name>
<feature type="chain" id="PRO_5043138069" evidence="1">
    <location>
        <begin position="26"/>
        <end position="127"/>
    </location>
</feature>
<protein>
    <submittedName>
        <fullName evidence="4">Secreted protein</fullName>
    </submittedName>
</protein>
<reference evidence="2 3" key="2">
    <citation type="submission" date="2018-11" db="EMBL/GenBank/DDBJ databases">
        <authorList>
            <consortium name="Pathogen Informatics"/>
        </authorList>
    </citation>
    <scope>NUCLEOTIDE SEQUENCE [LARGE SCALE GENOMIC DNA]</scope>
    <source>
        <strain evidence="2 3">Egypt</strain>
    </source>
</reference>